<reference evidence="10" key="1">
    <citation type="submission" date="2016-12" db="EMBL/GenBank/DDBJ databases">
        <authorList>
            <person name="Jung M.Y."/>
            <person name="Lee S.H."/>
        </authorList>
    </citation>
    <scope>NUCLEOTIDE SEQUENCE [LARGE SCALE GENOMIC DNA]</scope>
    <source>
        <strain evidence="10">WiKim39</strain>
    </source>
</reference>
<organism evidence="9 10">
    <name type="scientific">Companilactobacillus allii</name>
    <dbReference type="NCBI Taxonomy" id="1847728"/>
    <lineage>
        <taxon>Bacteria</taxon>
        <taxon>Bacillati</taxon>
        <taxon>Bacillota</taxon>
        <taxon>Bacilli</taxon>
        <taxon>Lactobacillales</taxon>
        <taxon>Lactobacillaceae</taxon>
        <taxon>Companilactobacillus</taxon>
    </lineage>
</organism>
<dbReference type="InterPro" id="IPR027417">
    <property type="entry name" value="P-loop_NTPase"/>
</dbReference>
<dbReference type="SUPFAM" id="SSF52540">
    <property type="entry name" value="P-loop containing nucleoside triphosphate hydrolases"/>
    <property type="match status" value="1"/>
</dbReference>
<gene>
    <name evidence="9" type="ORF">BTM29_04730</name>
</gene>
<protein>
    <recommendedName>
        <fullName evidence="6">UDP-N-acetylglucosamine kinase</fullName>
        <ecNumber evidence="2">2.7.1.176</ecNumber>
    </recommendedName>
    <alternativeName>
        <fullName evidence="6">UDP-N-acetylglucosamine kinase</fullName>
    </alternativeName>
</protein>
<keyword evidence="10" id="KW-1185">Reference proteome</keyword>
<sequence length="207" mass="23581">MNRPRYIIIAGVNGAGKSSLYDLQPELFANTKRINADEILQKMGGDWRKPSDNIKAMRSEFKQVYEALETKTSIHVETTLAGSGKAQLRLINKAHNNGFYVTLLYVALDSSEKAIHRVKDRVEKGGHGIPQKLIKKRYEQSNANLSIIAFESDSVDIYDNSRKFVNIYSREGKNIKNDELNKYPWINSELSNLNNIKSTSQFLHDDM</sequence>
<keyword evidence="4" id="KW-0547">Nucleotide-binding</keyword>
<evidence type="ECO:0000259" key="8">
    <source>
        <dbReference type="Pfam" id="PF06414"/>
    </source>
</evidence>
<evidence type="ECO:0000256" key="7">
    <source>
        <dbReference type="ARBA" id="ARBA00048178"/>
    </source>
</evidence>
<keyword evidence="3" id="KW-1277">Toxin-antitoxin system</keyword>
<dbReference type="OrthoDB" id="9791543at2"/>
<dbReference type="GO" id="GO:0005524">
    <property type="term" value="F:ATP binding"/>
    <property type="evidence" value="ECO:0007669"/>
    <property type="project" value="UniProtKB-KW"/>
</dbReference>
<evidence type="ECO:0000256" key="1">
    <source>
        <dbReference type="ARBA" id="ARBA00009104"/>
    </source>
</evidence>
<dbReference type="GO" id="GO:0016301">
    <property type="term" value="F:kinase activity"/>
    <property type="evidence" value="ECO:0007669"/>
    <property type="project" value="InterPro"/>
</dbReference>
<feature type="domain" description="Zeta toxin" evidence="8">
    <location>
        <begin position="3"/>
        <end position="165"/>
    </location>
</feature>
<dbReference type="AlphaFoldDB" id="A0A1P8Q244"/>
<dbReference type="EC" id="2.7.1.176" evidence="2"/>
<dbReference type="STRING" id="1847728.BTM29_04730"/>
<accession>A0A1P8Q244</accession>
<dbReference type="Proteomes" id="UP000187499">
    <property type="component" value="Chromosome"/>
</dbReference>
<comment type="catalytic activity">
    <reaction evidence="7">
        <text>UDP-N-acetyl-alpha-D-glucosamine + ATP = UDP-N-acetyl-alpha-D-glucosamine 3'-phosphate + ADP + H(+)</text>
        <dbReference type="Rhea" id="RHEA:32671"/>
        <dbReference type="ChEBI" id="CHEBI:15378"/>
        <dbReference type="ChEBI" id="CHEBI:30616"/>
        <dbReference type="ChEBI" id="CHEBI:57705"/>
        <dbReference type="ChEBI" id="CHEBI:64353"/>
        <dbReference type="ChEBI" id="CHEBI:456216"/>
        <dbReference type="EC" id="2.7.1.176"/>
    </reaction>
</comment>
<dbReference type="Pfam" id="PF06414">
    <property type="entry name" value="Zeta_toxin"/>
    <property type="match status" value="1"/>
</dbReference>
<evidence type="ECO:0000313" key="10">
    <source>
        <dbReference type="Proteomes" id="UP000187499"/>
    </source>
</evidence>
<dbReference type="RefSeq" id="WP_076614405.1">
    <property type="nucleotide sequence ID" value="NZ_CP019323.1"/>
</dbReference>
<name>A0A1P8Q244_9LACO</name>
<dbReference type="EMBL" id="CP019323">
    <property type="protein sequence ID" value="APX71901.1"/>
    <property type="molecule type" value="Genomic_DNA"/>
</dbReference>
<evidence type="ECO:0000256" key="6">
    <source>
        <dbReference type="ARBA" id="ARBA00032897"/>
    </source>
</evidence>
<evidence type="ECO:0000256" key="2">
    <source>
        <dbReference type="ARBA" id="ARBA00011963"/>
    </source>
</evidence>
<evidence type="ECO:0000256" key="3">
    <source>
        <dbReference type="ARBA" id="ARBA00022649"/>
    </source>
</evidence>
<evidence type="ECO:0000256" key="4">
    <source>
        <dbReference type="ARBA" id="ARBA00022741"/>
    </source>
</evidence>
<dbReference type="InterPro" id="IPR010488">
    <property type="entry name" value="Zeta_toxin_domain"/>
</dbReference>
<proteinExistence type="inferred from homology"/>
<evidence type="ECO:0000313" key="9">
    <source>
        <dbReference type="EMBL" id="APX71901.1"/>
    </source>
</evidence>
<comment type="similarity">
    <text evidence="1">Belongs to the zeta toxin family.</text>
</comment>
<keyword evidence="5" id="KW-0067">ATP-binding</keyword>
<dbReference type="PANTHER" id="PTHR39206:SF1">
    <property type="entry name" value="SLL8004 PROTEIN"/>
    <property type="match status" value="1"/>
</dbReference>
<dbReference type="PANTHER" id="PTHR39206">
    <property type="entry name" value="SLL8004 PROTEIN"/>
    <property type="match status" value="1"/>
</dbReference>
<dbReference type="Gene3D" id="3.40.50.300">
    <property type="entry name" value="P-loop containing nucleotide triphosphate hydrolases"/>
    <property type="match status" value="1"/>
</dbReference>
<dbReference type="KEGG" id="lalw:BTM29_04730"/>
<evidence type="ECO:0000256" key="5">
    <source>
        <dbReference type="ARBA" id="ARBA00022840"/>
    </source>
</evidence>